<sequence>MHMYNYFAVQLCIALLINFSLGQYMENTEAASLYEACVMLYGSDSELCQNVSPVIQRSPSFIKKATDKGGKALFVRFGRNMNLDEEKIKRKNEFVRFG</sequence>
<evidence type="ECO:0000313" key="3">
    <source>
        <dbReference type="Proteomes" id="UP000054630"/>
    </source>
</evidence>
<gene>
    <name evidence="2" type="ORF">T07_9398</name>
</gene>
<dbReference type="OrthoDB" id="5913294at2759"/>
<name>A0A0V0SLT7_9BILA</name>
<dbReference type="AlphaFoldDB" id="A0A0V0SLT7"/>
<keyword evidence="1" id="KW-0732">Signal</keyword>
<reference evidence="2 3" key="1">
    <citation type="submission" date="2015-01" db="EMBL/GenBank/DDBJ databases">
        <title>Evolution of Trichinella species and genotypes.</title>
        <authorList>
            <person name="Korhonen P.K."/>
            <person name="Edoardo P."/>
            <person name="Giuseppe L.R."/>
            <person name="Gasser R.B."/>
        </authorList>
    </citation>
    <scope>NUCLEOTIDE SEQUENCE [LARGE SCALE GENOMIC DNA]</scope>
    <source>
        <strain evidence="2">ISS37</strain>
    </source>
</reference>
<accession>A0A0V0SLT7</accession>
<dbReference type="EMBL" id="JYDL01000003">
    <property type="protein sequence ID" value="KRX27580.1"/>
    <property type="molecule type" value="Genomic_DNA"/>
</dbReference>
<evidence type="ECO:0000313" key="2">
    <source>
        <dbReference type="EMBL" id="KRX27580.1"/>
    </source>
</evidence>
<comment type="caution">
    <text evidence="2">The sequence shown here is derived from an EMBL/GenBank/DDBJ whole genome shotgun (WGS) entry which is preliminary data.</text>
</comment>
<keyword evidence="3" id="KW-1185">Reference proteome</keyword>
<protein>
    <submittedName>
        <fullName evidence="2">Uncharacterized protein</fullName>
    </submittedName>
</protein>
<evidence type="ECO:0000256" key="1">
    <source>
        <dbReference type="SAM" id="SignalP"/>
    </source>
</evidence>
<dbReference type="Proteomes" id="UP000054630">
    <property type="component" value="Unassembled WGS sequence"/>
</dbReference>
<feature type="signal peptide" evidence="1">
    <location>
        <begin position="1"/>
        <end position="22"/>
    </location>
</feature>
<feature type="chain" id="PRO_5006868713" evidence="1">
    <location>
        <begin position="23"/>
        <end position="98"/>
    </location>
</feature>
<proteinExistence type="predicted"/>
<organism evidence="2 3">
    <name type="scientific">Trichinella nelsoni</name>
    <dbReference type="NCBI Taxonomy" id="6336"/>
    <lineage>
        <taxon>Eukaryota</taxon>
        <taxon>Metazoa</taxon>
        <taxon>Ecdysozoa</taxon>
        <taxon>Nematoda</taxon>
        <taxon>Enoplea</taxon>
        <taxon>Dorylaimia</taxon>
        <taxon>Trichinellida</taxon>
        <taxon>Trichinellidae</taxon>
        <taxon>Trichinella</taxon>
    </lineage>
</organism>